<proteinExistence type="predicted"/>
<evidence type="ECO:0000313" key="2">
    <source>
        <dbReference type="EMBL" id="AGO47160.1"/>
    </source>
</evidence>
<feature type="compositionally biased region" description="Low complexity" evidence="1">
    <location>
        <begin position="273"/>
        <end position="284"/>
    </location>
</feature>
<evidence type="ECO:0000313" key="3">
    <source>
        <dbReference type="Proteomes" id="UP000014729"/>
    </source>
</evidence>
<name>R9ZXB1_9CAUD</name>
<protein>
    <submittedName>
        <fullName evidence="2">Structural protein</fullName>
    </submittedName>
</protein>
<reference evidence="2 3" key="1">
    <citation type="journal article" date="2013" name="Proc. Natl. Acad. Sci. U.S.A.">
        <title>Twelve previously unknown phage genera are ubiquitous in global oceans.</title>
        <authorList>
            <person name="Holmfeldt K."/>
            <person name="Solonenko N."/>
            <person name="Shah M."/>
            <person name="Corrier K."/>
            <person name="Riemann L."/>
            <person name="Verberkmoes N.C."/>
            <person name="Sullivan M.B."/>
        </authorList>
    </citation>
    <scope>NUCLEOTIDE SEQUENCE [LARGE SCALE GENOMIC DNA]</scope>
    <source>
        <strain evidence="2">PhiST</strain>
    </source>
</reference>
<dbReference type="EMBL" id="KC821604">
    <property type="protein sequence ID" value="AGO47160.1"/>
    <property type="molecule type" value="Genomic_DNA"/>
</dbReference>
<feature type="region of interest" description="Disordered" evidence="1">
    <location>
        <begin position="273"/>
        <end position="297"/>
    </location>
</feature>
<evidence type="ECO:0000256" key="1">
    <source>
        <dbReference type="SAM" id="MobiDB-lite"/>
    </source>
</evidence>
<organism evidence="2 3">
    <name type="scientific">Cellulophaga phage phiST</name>
    <dbReference type="NCBI Taxonomy" id="756282"/>
    <lineage>
        <taxon>Viruses</taxon>
        <taxon>Duplodnaviria</taxon>
        <taxon>Heunggongvirae</taxon>
        <taxon>Uroviricota</taxon>
        <taxon>Caudoviricetes</taxon>
        <taxon>Cbastvirus</taxon>
        <taxon>Cbastvirus ST</taxon>
    </lineage>
</organism>
<accession>R9ZXB1</accession>
<sequence>MAEQILTDRDEIVNVSDDDYIHVVDVSDTTDDPTGTSKKVKKVNFLTSLVVPAKYVWVKYADLPDGTGLYSTPTQNTAYIGIATNKDTEVPSIDKADYSWSRFKGEDGSSNINLGFIFTSNIVLDSSQNKVTRLSGSGWDAQVYSSLSYLGGCSVQSSPTTKMSSFMFGLSDNPTSSISFDHIDYAILLRSNGSKAIYESGSAVGEFGTYEIGDKFNIEYDNQTIKYYQNGNLLRTLSTTENRTFHFGSSFGTSAQNITEYITFIPIGAKGSDGTNGTNGTNGAKGDKGDIGPTGPSGISGPSIVYRGLFANGTTYYNNTQRRDVVKYGSVFYIYKGTNGANNTSWSSSNWENFGVQFESVATNLLLAESANIADWIISNGKITSQNQSTGRANAVLNGVDGRITFNGRTYVLASSGSGGTTVDSFTVIDNEGLLIERASGSSQQASNVQIKPDQININAAAPLDASSYGSPRVAIYSSVNVNSNNIGTGINFVAAVLGKVNNTSSSPAPSYGGYFEGLYAEGVHVRSRSITSTTYLDDMDYYVDCVNSSDITVYLPSSPNNGRIVRICRGRDDVLVNGNGKTIKFRNDNLSTINVSYDGNTAELIYVQSGNYWRYSELSRKF</sequence>
<dbReference type="Proteomes" id="UP000014729">
    <property type="component" value="Segment"/>
</dbReference>
<gene>
    <name evidence="2" type="ORF">PhiST_gp021</name>
</gene>
<reference evidence="3" key="2">
    <citation type="submission" date="2013-03" db="EMBL/GenBank/DDBJ databases">
        <title>The Cellulophaga phages: a novel, diverse, and globally ubiquitous model system.</title>
        <authorList>
            <person name="Holmfeldt K."/>
            <person name="Solonenko N."/>
            <person name="Shah M."/>
            <person name="Corrier K."/>
            <person name="Riemann L."/>
            <person name="VerBerkmoes N.C."/>
            <person name="Sullivan M.B."/>
        </authorList>
    </citation>
    <scope>NUCLEOTIDE SEQUENCE [LARGE SCALE GENOMIC DNA]</scope>
</reference>